<evidence type="ECO:0000256" key="1">
    <source>
        <dbReference type="ARBA" id="ARBA00022801"/>
    </source>
</evidence>
<sequence length="393" mass="44217">MREVIEIFKRITKIPHCSGNTEELKNFIIDFAKNYGYRCEVDSAGNILAKKNTPILALQSHYDMVCVGKAPDIEIIEEDGWLRAKDSSLGADNGMGVAMMLYFMKKYDNLELLFTNDEEIGLIGAFNLDLLIESPYLLNLDSEDENIYIGCAGGVDGKIAYPIKKVKKRGFFAEMEIKGLPGGHSGVDIHKNIPNAIKELAERIEIVSEFVGGERRNSIAANARAKVFYENDYADEVEVFNEGYINFINSLPHGVLEYDFEFDVVSKSINLAIINNDEIILSLRANSNEKLQEVKDYLKLKAPNVEFEGEYPAWKPEITKLAEILRELMNTRYKVIHAGLECAVLKDKFPNVSMASIGPIIENPHSVNERVKIESVEKIVSVVENLIERLNNG</sequence>
<dbReference type="EMBL" id="CP027432">
    <property type="protein sequence ID" value="QCI27836.1"/>
    <property type="molecule type" value="Genomic_DNA"/>
</dbReference>
<evidence type="ECO:0000313" key="5">
    <source>
        <dbReference type="Proteomes" id="UP000298805"/>
    </source>
</evidence>
<gene>
    <name evidence="2" type="ORF">C6V80_02305</name>
    <name evidence="3" type="ORF">EDC58_0967</name>
</gene>
<name>A0AAJ4RCT7_9BACT</name>
<protein>
    <submittedName>
        <fullName evidence="2">Aminoacyl-histidine dipeptidase</fullName>
    </submittedName>
    <submittedName>
        <fullName evidence="3">Dipeptidase D</fullName>
    </submittedName>
</protein>
<reference evidence="3 4" key="2">
    <citation type="submission" date="2018-11" db="EMBL/GenBank/DDBJ databases">
        <title>Genomic Encyclopedia of Type Strains, Phase IV (KMG-IV): sequencing the most valuable type-strain genomes for metagenomic binning, comparative biology and taxonomic classification.</title>
        <authorList>
            <person name="Goeker M."/>
        </authorList>
    </citation>
    <scope>NUCLEOTIDE SEQUENCE [LARGE SCALE GENOMIC DNA]</scope>
    <source>
        <strain evidence="3 4">DSM 27783</strain>
    </source>
</reference>
<dbReference type="EMBL" id="RJVK01000002">
    <property type="protein sequence ID" value="ROR39987.1"/>
    <property type="molecule type" value="Genomic_DNA"/>
</dbReference>
<evidence type="ECO:0000313" key="2">
    <source>
        <dbReference type="EMBL" id="QCI27836.1"/>
    </source>
</evidence>
<dbReference type="Gene3D" id="3.40.630.10">
    <property type="entry name" value="Zn peptidases"/>
    <property type="match status" value="2"/>
</dbReference>
<keyword evidence="5" id="KW-1185">Reference proteome</keyword>
<evidence type="ECO:0000313" key="4">
    <source>
        <dbReference type="Proteomes" id="UP000272781"/>
    </source>
</evidence>
<dbReference type="GO" id="GO:0005829">
    <property type="term" value="C:cytosol"/>
    <property type="evidence" value="ECO:0007669"/>
    <property type="project" value="TreeGrafter"/>
</dbReference>
<dbReference type="InterPro" id="IPR001160">
    <property type="entry name" value="Peptidase_M20C"/>
</dbReference>
<dbReference type="PANTHER" id="PTHR43501:SF1">
    <property type="entry name" value="CYTOSOL NON-SPECIFIC DIPEPTIDASE"/>
    <property type="match status" value="1"/>
</dbReference>
<dbReference type="RefSeq" id="WP_123352371.1">
    <property type="nucleotide sequence ID" value="NZ_CP027432.2"/>
</dbReference>
<dbReference type="GO" id="GO:0006508">
    <property type="term" value="P:proteolysis"/>
    <property type="evidence" value="ECO:0007669"/>
    <property type="project" value="InterPro"/>
</dbReference>
<evidence type="ECO:0000313" key="3">
    <source>
        <dbReference type="EMBL" id="ROR39987.1"/>
    </source>
</evidence>
<dbReference type="Proteomes" id="UP000272781">
    <property type="component" value="Unassembled WGS sequence"/>
</dbReference>
<dbReference type="InterPro" id="IPR002933">
    <property type="entry name" value="Peptidase_M20"/>
</dbReference>
<dbReference type="SUPFAM" id="SSF53187">
    <property type="entry name" value="Zn-dependent exopeptidases"/>
    <property type="match status" value="1"/>
</dbReference>
<dbReference type="AlphaFoldDB" id="A0AAJ4RCT7"/>
<dbReference type="GO" id="GO:0070573">
    <property type="term" value="F:metallodipeptidase activity"/>
    <property type="evidence" value="ECO:0007669"/>
    <property type="project" value="TreeGrafter"/>
</dbReference>
<reference evidence="5" key="1">
    <citation type="submission" date="2018-03" db="EMBL/GenBank/DDBJ databases">
        <title>A comparative analysis of the Nautiliaceae.</title>
        <authorList>
            <person name="Grosche A."/>
            <person name="Smedile F."/>
            <person name="Vetriani C."/>
        </authorList>
    </citation>
    <scope>NUCLEOTIDE SEQUENCE [LARGE SCALE GENOMIC DNA]</scope>
    <source>
        <strain evidence="5">TB6</strain>
    </source>
</reference>
<dbReference type="PANTHER" id="PTHR43501">
    <property type="entry name" value="CYTOSOL NON-SPECIFIC DIPEPTIDASE"/>
    <property type="match status" value="1"/>
</dbReference>
<dbReference type="PRINTS" id="PR00934">
    <property type="entry name" value="XHISDIPTASE"/>
</dbReference>
<organism evidence="3 4">
    <name type="scientific">Caminibacter pacificus</name>
    <dbReference type="NCBI Taxonomy" id="1424653"/>
    <lineage>
        <taxon>Bacteria</taxon>
        <taxon>Pseudomonadati</taxon>
        <taxon>Campylobacterota</taxon>
        <taxon>Epsilonproteobacteria</taxon>
        <taxon>Nautiliales</taxon>
        <taxon>Nautiliaceae</taxon>
        <taxon>Caminibacter</taxon>
    </lineage>
</organism>
<dbReference type="Pfam" id="PF01546">
    <property type="entry name" value="Peptidase_M20"/>
    <property type="match status" value="1"/>
</dbReference>
<accession>A0AAJ4RCT7</accession>
<keyword evidence="1" id="KW-0378">Hydrolase</keyword>
<proteinExistence type="predicted"/>
<reference evidence="2" key="3">
    <citation type="submission" date="2019-06" db="EMBL/GenBank/DDBJ databases">
        <title>A comparative analysis of the Nautiliaceae.</title>
        <authorList>
            <person name="Grosche A."/>
            <person name="Smedile F."/>
            <person name="Vetriani C."/>
        </authorList>
    </citation>
    <scope>NUCLEOTIDE SEQUENCE</scope>
    <source>
        <strain evidence="2">TB6</strain>
    </source>
</reference>
<dbReference type="Proteomes" id="UP000298805">
    <property type="component" value="Chromosome"/>
</dbReference>